<protein>
    <submittedName>
        <fullName evidence="1">Uncharacterized protein</fullName>
    </submittedName>
</protein>
<reference evidence="1 2" key="1">
    <citation type="submission" date="2019-06" db="EMBL/GenBank/DDBJ databases">
        <title>Genomic Encyclopedia of Archaeal and Bacterial Type Strains, Phase II (KMG-II): from individual species to whole genera.</title>
        <authorList>
            <person name="Goeker M."/>
        </authorList>
    </citation>
    <scope>NUCLEOTIDE SEQUENCE [LARGE SCALE GENOMIC DNA]</scope>
    <source>
        <strain evidence="1 2">DSM 24789</strain>
    </source>
</reference>
<comment type="caution">
    <text evidence="1">The sequence shown here is derived from an EMBL/GenBank/DDBJ whole genome shotgun (WGS) entry which is preliminary data.</text>
</comment>
<gene>
    <name evidence="1" type="ORF">BC670_0597</name>
</gene>
<evidence type="ECO:0000313" key="2">
    <source>
        <dbReference type="Proteomes" id="UP000320773"/>
    </source>
</evidence>
<dbReference type="AlphaFoldDB" id="A0A543G103"/>
<organism evidence="1 2">
    <name type="scientific">Flavobacterium branchiophilum</name>
    <dbReference type="NCBI Taxonomy" id="55197"/>
    <lineage>
        <taxon>Bacteria</taxon>
        <taxon>Pseudomonadati</taxon>
        <taxon>Bacteroidota</taxon>
        <taxon>Flavobacteriia</taxon>
        <taxon>Flavobacteriales</taxon>
        <taxon>Flavobacteriaceae</taxon>
        <taxon>Flavobacterium</taxon>
    </lineage>
</organism>
<sequence>MQTSVVEIVLVQFTEHIGSYTASIVHQYQGLVLIPGTTDPIPGTIRILEKDVAFSVDEIDFLSQKAQIDVTFHETAYRDALKRVALLYYVQHDFIDDQKNKTIYNLDPDDWEICNNP</sequence>
<dbReference type="EMBL" id="VFPJ01000001">
    <property type="protein sequence ID" value="TQM39766.1"/>
    <property type="molecule type" value="Genomic_DNA"/>
</dbReference>
<accession>A0A543G103</accession>
<dbReference type="Proteomes" id="UP000320773">
    <property type="component" value="Unassembled WGS sequence"/>
</dbReference>
<proteinExistence type="predicted"/>
<name>A0A543G103_9FLAO</name>
<evidence type="ECO:0000313" key="1">
    <source>
        <dbReference type="EMBL" id="TQM39766.1"/>
    </source>
</evidence>
<dbReference type="RefSeq" id="WP_089079587.1">
    <property type="nucleotide sequence ID" value="NZ_VFPJ01000001.1"/>
</dbReference>